<protein>
    <submittedName>
        <fullName evidence="1">Uncharacterized protein</fullName>
    </submittedName>
</protein>
<dbReference type="HOGENOM" id="CLU_1798151_0_0_1"/>
<proteinExistence type="predicted"/>
<name>G0N3D5_CAEBE</name>
<organism evidence="2">
    <name type="scientific">Caenorhabditis brenneri</name>
    <name type="common">Nematode worm</name>
    <dbReference type="NCBI Taxonomy" id="135651"/>
    <lineage>
        <taxon>Eukaryota</taxon>
        <taxon>Metazoa</taxon>
        <taxon>Ecdysozoa</taxon>
        <taxon>Nematoda</taxon>
        <taxon>Chromadorea</taxon>
        <taxon>Rhabditida</taxon>
        <taxon>Rhabditina</taxon>
        <taxon>Rhabditomorpha</taxon>
        <taxon>Rhabditoidea</taxon>
        <taxon>Rhabditidae</taxon>
        <taxon>Peloderinae</taxon>
        <taxon>Caenorhabditis</taxon>
    </lineage>
</organism>
<gene>
    <name evidence="1" type="ORF">CAEBREN_18346</name>
</gene>
<dbReference type="OrthoDB" id="6579689at2759"/>
<dbReference type="Proteomes" id="UP000008068">
    <property type="component" value="Unassembled WGS sequence"/>
</dbReference>
<dbReference type="AlphaFoldDB" id="G0N3D5"/>
<dbReference type="EMBL" id="GL379834">
    <property type="protein sequence ID" value="EGT51596.1"/>
    <property type="molecule type" value="Genomic_DNA"/>
</dbReference>
<dbReference type="InParanoid" id="G0N3D5"/>
<evidence type="ECO:0000313" key="2">
    <source>
        <dbReference type="Proteomes" id="UP000008068"/>
    </source>
</evidence>
<accession>G0N3D5</accession>
<sequence>MGLGDYNAKRRIVYSEKKREDPDRKLMDDGGAIVSKYSETLDGKRFLLSDHTYNSKRVTIFASDSSLQLLSSANVVLVDGTFACTPKGYCQLFSFHIYVTKSRTVRSVLRDKRLVRAIENNPPAPQQPLMGLQLLDSFILAAKY</sequence>
<dbReference type="STRING" id="135651.G0N3D5"/>
<evidence type="ECO:0000313" key="1">
    <source>
        <dbReference type="EMBL" id="EGT51596.1"/>
    </source>
</evidence>
<keyword evidence="2" id="KW-1185">Reference proteome</keyword>
<reference evidence="2" key="1">
    <citation type="submission" date="2011-07" db="EMBL/GenBank/DDBJ databases">
        <authorList>
            <consortium name="Caenorhabditis brenneri Sequencing and Analysis Consortium"/>
            <person name="Wilson R.K."/>
        </authorList>
    </citation>
    <scope>NUCLEOTIDE SEQUENCE [LARGE SCALE GENOMIC DNA]</scope>
    <source>
        <strain evidence="2">PB2801</strain>
    </source>
</reference>